<gene>
    <name evidence="1" type="ORF">BN59_01093</name>
</gene>
<protein>
    <submittedName>
        <fullName evidence="1">Uncharacterized protein</fullName>
    </submittedName>
</protein>
<organism evidence="1 2">
    <name type="scientific">Legionella massiliensis</name>
    <dbReference type="NCBI Taxonomy" id="1034943"/>
    <lineage>
        <taxon>Bacteria</taxon>
        <taxon>Pseudomonadati</taxon>
        <taxon>Pseudomonadota</taxon>
        <taxon>Gammaproteobacteria</taxon>
        <taxon>Legionellales</taxon>
        <taxon>Legionellaceae</taxon>
        <taxon>Legionella</taxon>
    </lineage>
</organism>
<dbReference type="EMBL" id="CCSB01000001">
    <property type="protein sequence ID" value="CDZ76817.1"/>
    <property type="molecule type" value="Genomic_DNA"/>
</dbReference>
<dbReference type="AlphaFoldDB" id="A0A078KUZ5"/>
<name>A0A078KUZ5_9GAMM</name>
<evidence type="ECO:0000313" key="2">
    <source>
        <dbReference type="Proteomes" id="UP000044071"/>
    </source>
</evidence>
<proteinExistence type="predicted"/>
<sequence>MTLSEHEKEIIRLVDEQVKQLVEKNASDILIVQTLADFIPELRCLLSSTSEKQLDLYCREYLHFNRFLQLITHSH</sequence>
<dbReference type="RefSeq" id="WP_245614187.1">
    <property type="nucleotide sequence ID" value="NZ_CCVW01000001.1"/>
</dbReference>
<reference evidence="1 2" key="1">
    <citation type="submission" date="2014-06" db="EMBL/GenBank/DDBJ databases">
        <authorList>
            <person name="Urmite Genomes Urmite Genomes"/>
        </authorList>
    </citation>
    <scope>NUCLEOTIDE SEQUENCE [LARGE SCALE GENOMIC DNA]</scope>
</reference>
<evidence type="ECO:0000313" key="1">
    <source>
        <dbReference type="EMBL" id="CDZ76817.1"/>
    </source>
</evidence>
<keyword evidence="2" id="KW-1185">Reference proteome</keyword>
<dbReference type="Proteomes" id="UP000044071">
    <property type="component" value="Unassembled WGS sequence"/>
</dbReference>
<dbReference type="eggNOG" id="ENOG5032BGA">
    <property type="taxonomic scope" value="Bacteria"/>
</dbReference>
<accession>A0A078KUZ5</accession>